<proteinExistence type="predicted"/>
<dbReference type="SMART" id="SM00342">
    <property type="entry name" value="HTH_ARAC"/>
    <property type="match status" value="1"/>
</dbReference>
<name>A0ABN4HUS9_9BURK</name>
<organism evidence="5 6">
    <name type="scientific">Herbaspirillum hiltneri N3</name>
    <dbReference type="NCBI Taxonomy" id="1262470"/>
    <lineage>
        <taxon>Bacteria</taxon>
        <taxon>Pseudomonadati</taxon>
        <taxon>Pseudomonadota</taxon>
        <taxon>Betaproteobacteria</taxon>
        <taxon>Burkholderiales</taxon>
        <taxon>Oxalobacteraceae</taxon>
        <taxon>Herbaspirillum</taxon>
    </lineage>
</organism>
<evidence type="ECO:0000256" key="1">
    <source>
        <dbReference type="ARBA" id="ARBA00023015"/>
    </source>
</evidence>
<protein>
    <submittedName>
        <fullName evidence="5">AraC family transcriptional regulator</fullName>
    </submittedName>
</protein>
<sequence>MNTPQHLSFRTYGADGPLHSHDHVQIVLPMLGEMEIEVDGRGNMLDVTRAAFVAPDISHAQSAQGPNRFLILDCKLSDIGADAAERLRRQTFLPVPAAVRRLAEFIDLSLDLSRSGTAGLVLPESVVRHCTPLLLEALTAMPQRQSRLHGLLLRIDAAPGQAWTAARMARVANLSVSRLHALFKSELGRTPQEWLSDVRLRFVQDALAGSDVPVAELALRAGYSDQSALTRAMRRTTGMTPAAYRREHR</sequence>
<gene>
    <name evidence="5" type="ORF">F506_07780</name>
</gene>
<dbReference type="InterPro" id="IPR009057">
    <property type="entry name" value="Homeodomain-like_sf"/>
</dbReference>
<dbReference type="SUPFAM" id="SSF51182">
    <property type="entry name" value="RmlC-like cupins"/>
    <property type="match status" value="1"/>
</dbReference>
<feature type="domain" description="HTH araC/xylS-type" evidence="4">
    <location>
        <begin position="149"/>
        <end position="247"/>
    </location>
</feature>
<dbReference type="PROSITE" id="PS01124">
    <property type="entry name" value="HTH_ARAC_FAMILY_2"/>
    <property type="match status" value="1"/>
</dbReference>
<evidence type="ECO:0000256" key="2">
    <source>
        <dbReference type="ARBA" id="ARBA00023125"/>
    </source>
</evidence>
<evidence type="ECO:0000313" key="6">
    <source>
        <dbReference type="Proteomes" id="UP000063429"/>
    </source>
</evidence>
<dbReference type="RefSeq" id="WP_053196358.1">
    <property type="nucleotide sequence ID" value="NZ_CP011409.1"/>
</dbReference>
<dbReference type="InterPro" id="IPR050204">
    <property type="entry name" value="AraC_XylS_family_regulators"/>
</dbReference>
<dbReference type="SUPFAM" id="SSF46689">
    <property type="entry name" value="Homeodomain-like"/>
    <property type="match status" value="2"/>
</dbReference>
<dbReference type="InterPro" id="IPR011051">
    <property type="entry name" value="RmlC_Cupin_sf"/>
</dbReference>
<evidence type="ECO:0000313" key="5">
    <source>
        <dbReference type="EMBL" id="AKZ62591.1"/>
    </source>
</evidence>
<dbReference type="PANTHER" id="PTHR46796:SF2">
    <property type="entry name" value="TRANSCRIPTIONAL REGULATORY PROTEIN"/>
    <property type="match status" value="1"/>
</dbReference>
<reference evidence="6" key="1">
    <citation type="journal article" date="2015" name="Genome Announc.">
        <title>Complete Genome Sequence of Herbaspirillum hiltneri N3 (DSM 17495), Isolated from Surface-Sterilized Wheat Roots.</title>
        <authorList>
            <person name="Guizelini D."/>
            <person name="Saizaki P.M."/>
            <person name="Coimbra N.A."/>
            <person name="Weiss V.A."/>
            <person name="Faoro H."/>
            <person name="Sfeir M.Z."/>
            <person name="Baura V.A."/>
            <person name="Monteiro R.A."/>
            <person name="Chubatsu L.S."/>
            <person name="Souza E.M."/>
            <person name="Cruz L.M."/>
            <person name="Pedrosa F.O."/>
            <person name="Raittz R.T."/>
            <person name="Marchaukoski J.N."/>
            <person name="Steffens M.B."/>
        </authorList>
    </citation>
    <scope>NUCLEOTIDE SEQUENCE [LARGE SCALE GENOMIC DNA]</scope>
    <source>
        <strain evidence="6">N3</strain>
    </source>
</reference>
<dbReference type="InterPro" id="IPR018060">
    <property type="entry name" value="HTH_AraC"/>
</dbReference>
<dbReference type="Gene3D" id="2.60.120.10">
    <property type="entry name" value="Jelly Rolls"/>
    <property type="match status" value="1"/>
</dbReference>
<keyword evidence="6" id="KW-1185">Reference proteome</keyword>
<keyword evidence="2" id="KW-0238">DNA-binding</keyword>
<keyword evidence="3" id="KW-0804">Transcription</keyword>
<dbReference type="Gene3D" id="1.10.10.60">
    <property type="entry name" value="Homeodomain-like"/>
    <property type="match status" value="1"/>
</dbReference>
<dbReference type="EMBL" id="CP011409">
    <property type="protein sequence ID" value="AKZ62591.1"/>
    <property type="molecule type" value="Genomic_DNA"/>
</dbReference>
<dbReference type="Pfam" id="PF12833">
    <property type="entry name" value="HTH_18"/>
    <property type="match status" value="1"/>
</dbReference>
<dbReference type="Proteomes" id="UP000063429">
    <property type="component" value="Chromosome"/>
</dbReference>
<dbReference type="PANTHER" id="PTHR46796">
    <property type="entry name" value="HTH-TYPE TRANSCRIPTIONAL ACTIVATOR RHAS-RELATED"/>
    <property type="match status" value="1"/>
</dbReference>
<keyword evidence="1" id="KW-0805">Transcription regulation</keyword>
<dbReference type="InterPro" id="IPR014710">
    <property type="entry name" value="RmlC-like_jellyroll"/>
</dbReference>
<evidence type="ECO:0000259" key="4">
    <source>
        <dbReference type="PROSITE" id="PS01124"/>
    </source>
</evidence>
<evidence type="ECO:0000256" key="3">
    <source>
        <dbReference type="ARBA" id="ARBA00023163"/>
    </source>
</evidence>
<accession>A0ABN4HUS9</accession>